<dbReference type="AlphaFoldDB" id="A0A832ZTX5"/>
<dbReference type="GO" id="GO:0006412">
    <property type="term" value="P:translation"/>
    <property type="evidence" value="ECO:0007669"/>
    <property type="project" value="UniProtKB-UniRule"/>
</dbReference>
<evidence type="ECO:0000256" key="3">
    <source>
        <dbReference type="HAMAP-Rule" id="MF_00329"/>
    </source>
</evidence>
<keyword evidence="1 3" id="KW-0689">Ribosomal protein</keyword>
<dbReference type="InterPro" id="IPR036227">
    <property type="entry name" value="Ribosomal_uL15/eL18_sf"/>
</dbReference>
<evidence type="ECO:0000313" key="5">
    <source>
        <dbReference type="EMBL" id="HIQ28930.1"/>
    </source>
</evidence>
<dbReference type="InterPro" id="IPR022947">
    <property type="entry name" value="Ribosomal_eL18_arc"/>
</dbReference>
<comment type="caution">
    <text evidence="5">The sequence shown here is derived from an EMBL/GenBank/DDBJ whole genome shotgun (WGS) entry which is preliminary data.</text>
</comment>
<gene>
    <name evidence="3" type="primary">rpl18e</name>
    <name evidence="5" type="ORF">EYH45_00020</name>
</gene>
<feature type="domain" description="Large ribosomal subunit protein uL15/eL18" evidence="4">
    <location>
        <begin position="42"/>
        <end position="97"/>
    </location>
</feature>
<accession>A0A832ZTX5</accession>
<dbReference type="GO" id="GO:0003735">
    <property type="term" value="F:structural constituent of ribosome"/>
    <property type="evidence" value="ECO:0007669"/>
    <property type="project" value="InterPro"/>
</dbReference>
<dbReference type="GO" id="GO:0005840">
    <property type="term" value="C:ribosome"/>
    <property type="evidence" value="ECO:0007669"/>
    <property type="project" value="UniProtKB-KW"/>
</dbReference>
<keyword evidence="2 3" id="KW-0687">Ribonucleoprotein</keyword>
<comment type="similarity">
    <text evidence="3">Belongs to the eukaryotic ribosomal protein eL18 family.</text>
</comment>
<dbReference type="GO" id="GO:1990904">
    <property type="term" value="C:ribonucleoprotein complex"/>
    <property type="evidence" value="ECO:0007669"/>
    <property type="project" value="UniProtKB-KW"/>
</dbReference>
<protein>
    <recommendedName>
        <fullName evidence="3">Large ribosomal subunit protein eL18</fullName>
    </recommendedName>
</protein>
<dbReference type="Gene3D" id="3.100.10.10">
    <property type="match status" value="1"/>
</dbReference>
<dbReference type="HAMAP" id="MF_00329">
    <property type="entry name" value="Ribosomal_eL18"/>
    <property type="match status" value="1"/>
</dbReference>
<proteinExistence type="inferred from homology"/>
<sequence>MPRNRPSQLRLRLVRKIRPYAKESRFWRRITEELRRSIRSKREVNVYKISRLTKAGDVVFVPGKVLGTGFISHPVTVGAFSFSKQAYNKITRAGGEALLLEEFMQRYPKGSNVRIIG</sequence>
<dbReference type="InterPro" id="IPR001196">
    <property type="entry name" value="Ribosomal_uL15_CS"/>
</dbReference>
<evidence type="ECO:0000256" key="1">
    <source>
        <dbReference type="ARBA" id="ARBA00022980"/>
    </source>
</evidence>
<dbReference type="SUPFAM" id="SSF52080">
    <property type="entry name" value="Ribosomal proteins L15p and L18e"/>
    <property type="match status" value="1"/>
</dbReference>
<evidence type="ECO:0000256" key="2">
    <source>
        <dbReference type="ARBA" id="ARBA00023274"/>
    </source>
</evidence>
<evidence type="ECO:0000313" key="6">
    <source>
        <dbReference type="Proteomes" id="UP000608579"/>
    </source>
</evidence>
<dbReference type="NCBIfam" id="NF003079">
    <property type="entry name" value="PRK04005.1"/>
    <property type="match status" value="1"/>
</dbReference>
<organism evidence="5 6">
    <name type="scientific">Caldiarchaeum subterraneum</name>
    <dbReference type="NCBI Taxonomy" id="311458"/>
    <lineage>
        <taxon>Archaea</taxon>
        <taxon>Nitrososphaerota</taxon>
        <taxon>Candidatus Caldarchaeales</taxon>
        <taxon>Candidatus Caldarchaeaceae</taxon>
        <taxon>Candidatus Caldarchaeum</taxon>
    </lineage>
</organism>
<dbReference type="Pfam" id="PF00828">
    <property type="entry name" value="Ribosomal_L27A"/>
    <property type="match status" value="1"/>
</dbReference>
<evidence type="ECO:0000259" key="4">
    <source>
        <dbReference type="Pfam" id="PF00828"/>
    </source>
</evidence>
<reference evidence="5" key="1">
    <citation type="journal article" date="2020" name="ISME J.">
        <title>Gammaproteobacteria mediating utilization of methyl-, sulfur- and petroleum organic compounds in deep ocean hydrothermal plumes.</title>
        <authorList>
            <person name="Zhou Z."/>
            <person name="Liu Y."/>
            <person name="Pan J."/>
            <person name="Cron B.R."/>
            <person name="Toner B.M."/>
            <person name="Anantharaman K."/>
            <person name="Breier J.A."/>
            <person name="Dick G.J."/>
            <person name="Li M."/>
        </authorList>
    </citation>
    <scope>NUCLEOTIDE SEQUENCE</scope>
    <source>
        <strain evidence="5">SZUA-1515</strain>
    </source>
</reference>
<dbReference type="Proteomes" id="UP000608579">
    <property type="component" value="Unassembled WGS sequence"/>
</dbReference>
<dbReference type="EMBL" id="DQVM01000001">
    <property type="protein sequence ID" value="HIQ28930.1"/>
    <property type="molecule type" value="Genomic_DNA"/>
</dbReference>
<name>A0A832ZTX5_CALS0</name>
<dbReference type="PROSITE" id="PS00475">
    <property type="entry name" value="RIBOSOMAL_L15"/>
    <property type="match status" value="1"/>
</dbReference>
<dbReference type="InterPro" id="IPR021131">
    <property type="entry name" value="Ribosomal_uL15/eL18"/>
</dbReference>